<dbReference type="EMBL" id="KN832982">
    <property type="protein sequence ID" value="KIM86395.1"/>
    <property type="molecule type" value="Genomic_DNA"/>
</dbReference>
<gene>
    <name evidence="2" type="ORF">PILCRDRAFT_816351</name>
</gene>
<dbReference type="InterPro" id="IPR008271">
    <property type="entry name" value="Ser/Thr_kinase_AS"/>
</dbReference>
<dbReference type="Gene3D" id="1.10.510.10">
    <property type="entry name" value="Transferase(Phosphotransferase) domain 1"/>
    <property type="match status" value="1"/>
</dbReference>
<evidence type="ECO:0000259" key="1">
    <source>
        <dbReference type="PROSITE" id="PS50011"/>
    </source>
</evidence>
<dbReference type="PANTHER" id="PTHR44329">
    <property type="entry name" value="SERINE/THREONINE-PROTEIN KINASE TNNI3K-RELATED"/>
    <property type="match status" value="1"/>
</dbReference>
<reference evidence="2 3" key="1">
    <citation type="submission" date="2014-04" db="EMBL/GenBank/DDBJ databases">
        <authorList>
            <consortium name="DOE Joint Genome Institute"/>
            <person name="Kuo A."/>
            <person name="Tarkka M."/>
            <person name="Buscot F."/>
            <person name="Kohler A."/>
            <person name="Nagy L.G."/>
            <person name="Floudas D."/>
            <person name="Copeland A."/>
            <person name="Barry K.W."/>
            <person name="Cichocki N."/>
            <person name="Veneault-Fourrey C."/>
            <person name="LaButti K."/>
            <person name="Lindquist E.A."/>
            <person name="Lipzen A."/>
            <person name="Lundell T."/>
            <person name="Morin E."/>
            <person name="Murat C."/>
            <person name="Sun H."/>
            <person name="Tunlid A."/>
            <person name="Henrissat B."/>
            <person name="Grigoriev I.V."/>
            <person name="Hibbett D.S."/>
            <person name="Martin F."/>
            <person name="Nordberg H.P."/>
            <person name="Cantor M.N."/>
            <person name="Hua S.X."/>
        </authorList>
    </citation>
    <scope>NUCLEOTIDE SEQUENCE [LARGE SCALE GENOMIC DNA]</scope>
    <source>
        <strain evidence="2 3">F 1598</strain>
    </source>
</reference>
<dbReference type="AlphaFoldDB" id="A0A0C3FQI9"/>
<proteinExistence type="predicted"/>
<dbReference type="GO" id="GO:0004674">
    <property type="term" value="F:protein serine/threonine kinase activity"/>
    <property type="evidence" value="ECO:0007669"/>
    <property type="project" value="TreeGrafter"/>
</dbReference>
<dbReference type="PIRSF" id="PIRSF000654">
    <property type="entry name" value="Integrin-linked_kinase"/>
    <property type="match status" value="1"/>
</dbReference>
<reference evidence="3" key="2">
    <citation type="submission" date="2015-01" db="EMBL/GenBank/DDBJ databases">
        <title>Evolutionary Origins and Diversification of the Mycorrhizal Mutualists.</title>
        <authorList>
            <consortium name="DOE Joint Genome Institute"/>
            <consortium name="Mycorrhizal Genomics Consortium"/>
            <person name="Kohler A."/>
            <person name="Kuo A."/>
            <person name="Nagy L.G."/>
            <person name="Floudas D."/>
            <person name="Copeland A."/>
            <person name="Barry K.W."/>
            <person name="Cichocki N."/>
            <person name="Veneault-Fourrey C."/>
            <person name="LaButti K."/>
            <person name="Lindquist E.A."/>
            <person name="Lipzen A."/>
            <person name="Lundell T."/>
            <person name="Morin E."/>
            <person name="Murat C."/>
            <person name="Riley R."/>
            <person name="Ohm R."/>
            <person name="Sun H."/>
            <person name="Tunlid A."/>
            <person name="Henrissat B."/>
            <person name="Grigoriev I.V."/>
            <person name="Hibbett D.S."/>
            <person name="Martin F."/>
        </authorList>
    </citation>
    <scope>NUCLEOTIDE SEQUENCE [LARGE SCALE GENOMIC DNA]</scope>
    <source>
        <strain evidence="3">F 1598</strain>
    </source>
</reference>
<dbReference type="SUPFAM" id="SSF56112">
    <property type="entry name" value="Protein kinase-like (PK-like)"/>
    <property type="match status" value="1"/>
</dbReference>
<dbReference type="SMART" id="SM00220">
    <property type="entry name" value="S_TKc"/>
    <property type="match status" value="1"/>
</dbReference>
<dbReference type="InterPro" id="IPR011009">
    <property type="entry name" value="Kinase-like_dom_sf"/>
</dbReference>
<feature type="domain" description="Protein kinase" evidence="1">
    <location>
        <begin position="14"/>
        <end position="278"/>
    </location>
</feature>
<sequence length="281" mass="32063">MSPELNVLTGVVRKTQSSYFTCGPLSEIWVGEWSRGRSKSKVAVKVIRGDASSMANDFTELDMKLLQEARIWSKLNHPNIAPFYGVYYGIGRKFAPCLVSPYFQHGDVEQYLKRNPDADRMKLVSEVVDGVEYLHENGFIHGDIKSKNILINDEGNACITDFGLTRKLEVTTEFVGGTIRWMAKELFPSEYDGGSEPRLITEASDTWAVGMTALEILAGKMPFYWLSESTVISHVRDGGRPSYQRYPRIEQDVWQVLERCWHEYPAQRPPMSSLCVFFRRN</sequence>
<keyword evidence="3" id="KW-1185">Reference proteome</keyword>
<dbReference type="InterPro" id="IPR000719">
    <property type="entry name" value="Prot_kinase_dom"/>
</dbReference>
<dbReference type="GO" id="GO:0005524">
    <property type="term" value="F:ATP binding"/>
    <property type="evidence" value="ECO:0007669"/>
    <property type="project" value="InterPro"/>
</dbReference>
<accession>A0A0C3FQI9</accession>
<dbReference type="InterPro" id="IPR001245">
    <property type="entry name" value="Ser-Thr/Tyr_kinase_cat_dom"/>
</dbReference>
<evidence type="ECO:0000313" key="3">
    <source>
        <dbReference type="Proteomes" id="UP000054166"/>
    </source>
</evidence>
<dbReference type="InParanoid" id="A0A0C3FQI9"/>
<name>A0A0C3FQI9_PILCF</name>
<dbReference type="Proteomes" id="UP000054166">
    <property type="component" value="Unassembled WGS sequence"/>
</dbReference>
<dbReference type="PRINTS" id="PR00109">
    <property type="entry name" value="TYRKINASE"/>
</dbReference>
<dbReference type="Pfam" id="PF07714">
    <property type="entry name" value="PK_Tyr_Ser-Thr"/>
    <property type="match status" value="1"/>
</dbReference>
<organism evidence="2 3">
    <name type="scientific">Piloderma croceum (strain F 1598)</name>
    <dbReference type="NCBI Taxonomy" id="765440"/>
    <lineage>
        <taxon>Eukaryota</taxon>
        <taxon>Fungi</taxon>
        <taxon>Dikarya</taxon>
        <taxon>Basidiomycota</taxon>
        <taxon>Agaricomycotina</taxon>
        <taxon>Agaricomycetes</taxon>
        <taxon>Agaricomycetidae</taxon>
        <taxon>Atheliales</taxon>
        <taxon>Atheliaceae</taxon>
        <taxon>Piloderma</taxon>
    </lineage>
</organism>
<dbReference type="InterPro" id="IPR051681">
    <property type="entry name" value="Ser/Thr_Kinases-Pseudokinases"/>
</dbReference>
<dbReference type="PROSITE" id="PS00108">
    <property type="entry name" value="PROTEIN_KINASE_ST"/>
    <property type="match status" value="1"/>
</dbReference>
<evidence type="ECO:0000313" key="2">
    <source>
        <dbReference type="EMBL" id="KIM86395.1"/>
    </source>
</evidence>
<dbReference type="OrthoDB" id="4062651at2759"/>
<dbReference type="PROSITE" id="PS50011">
    <property type="entry name" value="PROTEIN_KINASE_DOM"/>
    <property type="match status" value="1"/>
</dbReference>
<protein>
    <recommendedName>
        <fullName evidence="1">Protein kinase domain-containing protein</fullName>
    </recommendedName>
</protein>
<dbReference type="STRING" id="765440.A0A0C3FQI9"/>
<dbReference type="HOGENOM" id="CLU_000288_7_18_1"/>